<feature type="domain" description="Ion transport" evidence="17">
    <location>
        <begin position="538"/>
        <end position="808"/>
    </location>
</feature>
<sequence length="1635" mass="180043">MLLASFFSPLLSVSVLCQPEELTNVLEICNIVFTSMFSLEMILKLTAFGSFNYLRNPYNVFDGIIVFISVCEIVGQSDGGLSVLRTFRLLRVLKLVRFMPALRRQLVVLMKTMDNVATFCMLLMLFIFIFSILGMHIFGCKFSLKTDTGDTVPDRKNFDSLLWAIVTVFQILTQEDWNIVLYNGMAATSPLAALYFVALMTFGNYVLFNLLVAILVEGFQAEGDANCSYSDDDRSSSNFDESEKHDSIKLSDPRICTLTPNGHVELDALSRPRGSSSSERRSFTLESRKSSVMSLGKSSLERRSLSLRHGRSFNYHNWGRPFPPQTAWSRSSNSLGRRRYGFGGAPLVGGSLRVHSTCSPRSYTYAAEQESLLSHPSHSHHPLPPHHPRPLFLSRHFDAGRDRRALSLELPELLRAGGQPPGVPPVHPEPGRRSGSGAGGSIAGGSGAGSGLGVDHRDCNGKAPGPHTCLITEVFPQVKARKDRADLDEETDYSLCFRVQKMIEVYKPDWCESREEWSVYLFSPQNKFRQLCQSIIAHKLFDYVVLAFIFLNCITVALERPKILQGSLERLFLTISNYIFTAIFVAEMTVKVVSMGLYLGEKAYLKSSWNILDGFLVFVSLIDIVVSMAGGAKILGVLRVLRLLRTLRPLRVISRAPGLKLVVETLITSLKPIGNIVLICCAFFIIFGILGVQLFKGKFYYCVGLDVKNITNKSDCLAAKYRWIHHKYNFDNLGQALMSLFVLASKDGWVNIMYHGLDAVGIDQQPFTNNNPWMLLYFISFLLIVSFFVLNMFVGVVVENFHKCRQHQEVEEARRREEKRQRRMEKKRRKAQKLPYYASYGQVRLAIHTLCTSHYLDLVITFIICINVITMSLEHYSQPQSLETALKYCNYFFTSTFVIEASLKLVAFGFRRFFKDRWNQLDLAIVLLSVMGITLEEIEINASLPINPTIIRIMRVLRIARVLKLLKMATGMRALLDTVVQALPQVGNLGLLFMLLFFIYAALGVELFGELVCNADYPCEGMSRHATFENFGMAFLTLFQVSTGDNWNGIMKDTLRECPPSRPGSDYSCHAGLQFISPLYFVSFVLTAQFVLINVVVAVLMKHLDDSNKEAQEDAEMDAEIELELAQGGLCCMMGGIGAIAGATGGAASMAGVGGGASSAITAGTVGGPGGGVMMPLRDGGGGGTAREGHTNHRCRLYSPAQESQWLDSVSLLIKDSLEGDMIDNLSGSVFHHYCSPPVCKDCKSHPQEIRLAEVEQASLMSEQLSDKSSSLALPDDLSLDEHSSYQLLVRDNQRGSSDSHSSEELLAHEGYRGLCPSSLGSEEGAQEVFEMCTHPHLNSPSLEQQSAAHCTDGDGGGGGGSSHTFHPPADFFHPAAAAHPGSPGNGVSPGDRGSSRLAFPASWASLRSPGANSRPLSSQHPAHSDSSWATGSSEGSLQTALDEGLSFSVSPPQDLVLPMPLLCHLPSHPLHPEKPVTGDQDQSLLKRRSTTFARGHQKSQSSCGGGSASHGCPRQDSMDPSDEDVGAGTGCRQTFNSEHLSETLNSLSLTSLHSPSTLATQMVKKCNSTGSLDQTNLSARSKDCRHFDDIGAHGYLSNPWMEGRVQGEEKDSDITGFSMKRSSRPTDTASRKDR</sequence>
<dbReference type="PANTHER" id="PTHR10037:SF209">
    <property type="entry name" value="VOLTAGE-DEPENDENT T-TYPE CALCIUM CHANNEL SUBUNIT ALPHA"/>
    <property type="match status" value="1"/>
</dbReference>
<comment type="similarity">
    <text evidence="12">Belongs to the calcium channel alpha-1 subunit (TC 1.A.1.11) family.</text>
</comment>
<dbReference type="Gene3D" id="1.10.287.70">
    <property type="match status" value="3"/>
</dbReference>
<dbReference type="FunFam" id="1.10.287.70:FF:000018">
    <property type="entry name" value="Voltage-dependent T-type calcium channel subunit alpha"/>
    <property type="match status" value="1"/>
</dbReference>
<evidence type="ECO:0000256" key="4">
    <source>
        <dbReference type="ARBA" id="ARBA00022737"/>
    </source>
</evidence>
<reference evidence="18" key="2">
    <citation type="submission" date="2025-09" db="UniProtKB">
        <authorList>
            <consortium name="Ensembl"/>
        </authorList>
    </citation>
    <scope>IDENTIFICATION</scope>
</reference>
<keyword evidence="11 12" id="KW-0106">Calcium</keyword>
<dbReference type="Gene3D" id="1.20.120.350">
    <property type="entry name" value="Voltage-gated potassium channels. Chain C"/>
    <property type="match status" value="3"/>
</dbReference>
<keyword evidence="16" id="KW-0732">Signal</keyword>
<evidence type="ECO:0000256" key="16">
    <source>
        <dbReference type="SAM" id="SignalP"/>
    </source>
</evidence>
<evidence type="ECO:0000256" key="7">
    <source>
        <dbReference type="ARBA" id="ARBA00023065"/>
    </source>
</evidence>
<feature type="transmembrane region" description="Helical" evidence="15">
    <location>
        <begin position="1079"/>
        <end position="1101"/>
    </location>
</feature>
<feature type="transmembrane region" description="Helical" evidence="15">
    <location>
        <begin position="891"/>
        <end position="910"/>
    </location>
</feature>
<dbReference type="GO" id="GO:0086010">
    <property type="term" value="P:membrane depolarization during action potential"/>
    <property type="evidence" value="ECO:0007669"/>
    <property type="project" value="TreeGrafter"/>
</dbReference>
<feature type="transmembrane region" description="Helical" evidence="15">
    <location>
        <begin position="116"/>
        <end position="138"/>
    </location>
</feature>
<keyword evidence="13" id="KW-0175">Coiled coil</keyword>
<feature type="binding site" evidence="11">
    <location>
        <position position="747"/>
    </location>
    <ligand>
        <name>Ca(2+)</name>
        <dbReference type="ChEBI" id="CHEBI:29108"/>
    </ligand>
</feature>
<dbReference type="InterPro" id="IPR027359">
    <property type="entry name" value="Volt_channel_dom_sf"/>
</dbReference>
<feature type="signal peptide" evidence="16">
    <location>
        <begin position="1"/>
        <end position="17"/>
    </location>
</feature>
<evidence type="ECO:0000256" key="10">
    <source>
        <dbReference type="ARBA" id="ARBA00023303"/>
    </source>
</evidence>
<feature type="region of interest" description="Disordered" evidence="14">
    <location>
        <begin position="1337"/>
        <end position="1440"/>
    </location>
</feature>
<keyword evidence="10" id="KW-0407">Ion channel</keyword>
<keyword evidence="12" id="KW-0109">Calcium transport</keyword>
<dbReference type="FunFam" id="1.10.287.70:FF:000054">
    <property type="entry name" value="Voltage-dependent T-type calcium channel subunit alpha"/>
    <property type="match status" value="1"/>
</dbReference>
<evidence type="ECO:0000256" key="13">
    <source>
        <dbReference type="SAM" id="Coils"/>
    </source>
</evidence>
<feature type="transmembrane region" description="Helical" evidence="15">
    <location>
        <begin position="989"/>
        <end position="1008"/>
    </location>
</feature>
<protein>
    <recommendedName>
        <fullName evidence="17">Ion transport domain-containing protein</fullName>
    </recommendedName>
</protein>
<keyword evidence="3 15" id="KW-0812">Transmembrane</keyword>
<feature type="domain" description="Ion transport" evidence="17">
    <location>
        <begin position="854"/>
        <end position="1111"/>
    </location>
</feature>
<keyword evidence="2" id="KW-0813">Transport</keyword>
<dbReference type="SUPFAM" id="SSF81324">
    <property type="entry name" value="Voltage-gated potassium channels"/>
    <property type="match status" value="3"/>
</dbReference>
<evidence type="ECO:0000256" key="9">
    <source>
        <dbReference type="ARBA" id="ARBA00023180"/>
    </source>
</evidence>
<dbReference type="GO" id="GO:0043005">
    <property type="term" value="C:neuron projection"/>
    <property type="evidence" value="ECO:0007669"/>
    <property type="project" value="TreeGrafter"/>
</dbReference>
<evidence type="ECO:0000256" key="6">
    <source>
        <dbReference type="ARBA" id="ARBA00022989"/>
    </source>
</evidence>
<evidence type="ECO:0000256" key="11">
    <source>
        <dbReference type="PIRSR" id="PIRSR602077-1"/>
    </source>
</evidence>
<keyword evidence="8 15" id="KW-0472">Membrane</keyword>
<dbReference type="PANTHER" id="PTHR10037">
    <property type="entry name" value="VOLTAGE-GATED CATION CHANNEL CALCIUM AND SODIUM"/>
    <property type="match status" value="1"/>
</dbReference>
<evidence type="ECO:0000256" key="12">
    <source>
        <dbReference type="RuleBase" id="RU003808"/>
    </source>
</evidence>
<feature type="transmembrane region" description="Helical" evidence="15">
    <location>
        <begin position="676"/>
        <end position="695"/>
    </location>
</feature>
<dbReference type="InterPro" id="IPR043203">
    <property type="entry name" value="VGCC_Ca_Na"/>
</dbReference>
<organism evidence="18 19">
    <name type="scientific">Monopterus albus</name>
    <name type="common">Swamp eel</name>
    <dbReference type="NCBI Taxonomy" id="43700"/>
    <lineage>
        <taxon>Eukaryota</taxon>
        <taxon>Metazoa</taxon>
        <taxon>Chordata</taxon>
        <taxon>Craniata</taxon>
        <taxon>Vertebrata</taxon>
        <taxon>Euteleostomi</taxon>
        <taxon>Actinopterygii</taxon>
        <taxon>Neopterygii</taxon>
        <taxon>Teleostei</taxon>
        <taxon>Neoteleostei</taxon>
        <taxon>Acanthomorphata</taxon>
        <taxon>Anabantaria</taxon>
        <taxon>Synbranchiformes</taxon>
        <taxon>Synbranchidae</taxon>
        <taxon>Monopterus</taxon>
    </lineage>
</organism>
<feature type="compositionally biased region" description="Polar residues" evidence="14">
    <location>
        <begin position="1337"/>
        <end position="1349"/>
    </location>
</feature>
<keyword evidence="6 15" id="KW-1133">Transmembrane helix</keyword>
<dbReference type="STRING" id="43700.ENSMALP00000021061"/>
<dbReference type="GO" id="GO:0008332">
    <property type="term" value="F:low voltage-gated calcium channel activity"/>
    <property type="evidence" value="ECO:0007669"/>
    <property type="project" value="TreeGrafter"/>
</dbReference>
<reference evidence="18" key="1">
    <citation type="submission" date="2025-08" db="UniProtKB">
        <authorList>
            <consortium name="Ensembl"/>
        </authorList>
    </citation>
    <scope>IDENTIFICATION</scope>
</reference>
<evidence type="ECO:0000313" key="19">
    <source>
        <dbReference type="Proteomes" id="UP000261600"/>
    </source>
</evidence>
<feature type="transmembrane region" description="Helical" evidence="15">
    <location>
        <begin position="854"/>
        <end position="871"/>
    </location>
</feature>
<evidence type="ECO:0000313" key="18">
    <source>
        <dbReference type="Ensembl" id="ENSMALP00000021061.1"/>
    </source>
</evidence>
<evidence type="ECO:0000256" key="3">
    <source>
        <dbReference type="ARBA" id="ARBA00022692"/>
    </source>
</evidence>
<comment type="subcellular location">
    <subcellularLocation>
        <location evidence="1 12">Membrane</location>
        <topology evidence="1 12">Multi-pass membrane protein</topology>
    </subcellularLocation>
</comment>
<dbReference type="GO" id="GO:0070509">
    <property type="term" value="P:calcium ion import"/>
    <property type="evidence" value="ECO:0007669"/>
    <property type="project" value="TreeGrafter"/>
</dbReference>
<dbReference type="GO" id="GO:0001518">
    <property type="term" value="C:voltage-gated sodium channel complex"/>
    <property type="evidence" value="ECO:0007669"/>
    <property type="project" value="TreeGrafter"/>
</dbReference>
<feature type="region of interest" description="Disordered" evidence="14">
    <location>
        <begin position="414"/>
        <end position="458"/>
    </location>
</feature>
<feature type="transmembrane region" description="Helical" evidence="15">
    <location>
        <begin position="775"/>
        <end position="798"/>
    </location>
</feature>
<feature type="compositionally biased region" description="Low complexity" evidence="14">
    <location>
        <begin position="1366"/>
        <end position="1381"/>
    </location>
</feature>
<feature type="compositionally biased region" description="Gly residues" evidence="14">
    <location>
        <begin position="434"/>
        <end position="452"/>
    </location>
</feature>
<evidence type="ECO:0000259" key="17">
    <source>
        <dbReference type="Pfam" id="PF00520"/>
    </source>
</evidence>
<keyword evidence="11" id="KW-0479">Metal-binding</keyword>
<feature type="coiled-coil region" evidence="13">
    <location>
        <begin position="807"/>
        <end position="834"/>
    </location>
</feature>
<dbReference type="GO" id="GO:0045956">
    <property type="term" value="P:positive regulation of calcium ion-dependent exocytosis"/>
    <property type="evidence" value="ECO:0007669"/>
    <property type="project" value="TreeGrafter"/>
</dbReference>
<evidence type="ECO:0000256" key="14">
    <source>
        <dbReference type="SAM" id="MobiDB-lite"/>
    </source>
</evidence>
<accession>A0A3Q3QVM7</accession>
<dbReference type="Ensembl" id="ENSMALT00000021465.1">
    <property type="protein sequence ID" value="ENSMALP00000021061.1"/>
    <property type="gene ID" value="ENSMALG00000014731.1"/>
</dbReference>
<feature type="binding site" evidence="11">
    <location>
        <position position="175"/>
    </location>
    <ligand>
        <name>Ca(2+)</name>
        <dbReference type="ChEBI" id="CHEBI:29108"/>
    </ligand>
</feature>
<feature type="transmembrane region" description="Helical" evidence="15">
    <location>
        <begin position="571"/>
        <end position="594"/>
    </location>
</feature>
<dbReference type="InterPro" id="IPR002077">
    <property type="entry name" value="VDCCAlpha1"/>
</dbReference>
<keyword evidence="19" id="KW-1185">Reference proteome</keyword>
<keyword evidence="5 12" id="KW-0851">Voltage-gated channel</keyword>
<feature type="region of interest" description="Disordered" evidence="14">
    <location>
        <begin position="370"/>
        <end position="393"/>
    </location>
</feature>
<feature type="region of interest" description="Disordered" evidence="14">
    <location>
        <begin position="1602"/>
        <end position="1635"/>
    </location>
</feature>
<dbReference type="InterPro" id="IPR005821">
    <property type="entry name" value="Ion_trans_dom"/>
</dbReference>
<feature type="transmembrane region" description="Helical" evidence="15">
    <location>
        <begin position="614"/>
        <end position="641"/>
    </location>
</feature>
<dbReference type="FunFam" id="1.20.120.350:FF:000009">
    <property type="entry name" value="Voltage-dependent T-type calcium channel subunit alpha"/>
    <property type="match status" value="1"/>
</dbReference>
<keyword evidence="12" id="KW-0107">Calcium channel</keyword>
<dbReference type="GO" id="GO:0005891">
    <property type="term" value="C:voltage-gated calcium channel complex"/>
    <property type="evidence" value="ECO:0007669"/>
    <property type="project" value="InterPro"/>
</dbReference>
<evidence type="ECO:0000256" key="1">
    <source>
        <dbReference type="ARBA" id="ARBA00004141"/>
    </source>
</evidence>
<feature type="transmembrane region" description="Helical" evidence="15">
    <location>
        <begin position="540"/>
        <end position="559"/>
    </location>
</feature>
<keyword evidence="4" id="KW-0677">Repeat</keyword>
<dbReference type="FunFam" id="1.10.287.70:FF:000053">
    <property type="entry name" value="Voltage-dependent T-type calcium channel subunit alpha"/>
    <property type="match status" value="1"/>
</dbReference>
<evidence type="ECO:0000256" key="5">
    <source>
        <dbReference type="ARBA" id="ARBA00022882"/>
    </source>
</evidence>
<name>A0A3Q3QVM7_MONAL</name>
<feature type="region of interest" description="Disordered" evidence="14">
    <location>
        <begin position="266"/>
        <end position="285"/>
    </location>
</feature>
<feature type="domain" description="Ion transport" evidence="17">
    <location>
        <begin position="17"/>
        <end position="222"/>
    </location>
</feature>
<evidence type="ECO:0000256" key="2">
    <source>
        <dbReference type="ARBA" id="ARBA00022448"/>
    </source>
</evidence>
<proteinExistence type="inferred from homology"/>
<feature type="compositionally biased region" description="Polar residues" evidence="14">
    <location>
        <begin position="1411"/>
        <end position="1440"/>
    </location>
</feature>
<feature type="transmembrane region" description="Helical" evidence="15">
    <location>
        <begin position="193"/>
        <end position="216"/>
    </location>
</feature>
<evidence type="ECO:0000256" key="15">
    <source>
        <dbReference type="SAM" id="Phobius"/>
    </source>
</evidence>
<evidence type="ECO:0000256" key="8">
    <source>
        <dbReference type="ARBA" id="ARBA00023136"/>
    </source>
</evidence>
<dbReference type="Pfam" id="PF00520">
    <property type="entry name" value="Ion_trans"/>
    <property type="match status" value="3"/>
</dbReference>
<dbReference type="GO" id="GO:0046872">
    <property type="term" value="F:metal ion binding"/>
    <property type="evidence" value="ECO:0007669"/>
    <property type="project" value="UniProtKB-KW"/>
</dbReference>
<feature type="region of interest" description="Disordered" evidence="14">
    <location>
        <begin position="1492"/>
        <end position="1534"/>
    </location>
</feature>
<dbReference type="Proteomes" id="UP000261600">
    <property type="component" value="Unplaced"/>
</dbReference>
<feature type="compositionally biased region" description="Basic residues" evidence="14">
    <location>
        <begin position="377"/>
        <end position="389"/>
    </location>
</feature>
<dbReference type="FunFam" id="1.20.120.350:FF:000008">
    <property type="entry name" value="Voltage-dependent T-type calcium channel subunit alpha"/>
    <property type="match status" value="1"/>
</dbReference>
<keyword evidence="7" id="KW-0406">Ion transport</keyword>
<feature type="chain" id="PRO_5018742944" description="Ion transport domain-containing protein" evidence="16">
    <location>
        <begin position="18"/>
        <end position="1635"/>
    </location>
</feature>
<keyword evidence="9" id="KW-0325">Glycoprotein</keyword>
<dbReference type="PRINTS" id="PR00167">
    <property type="entry name" value="CACHANNEL"/>
</dbReference>
<dbReference type="GO" id="GO:0005248">
    <property type="term" value="F:voltage-gated sodium channel activity"/>
    <property type="evidence" value="ECO:0007669"/>
    <property type="project" value="TreeGrafter"/>
</dbReference>